<proteinExistence type="predicted"/>
<dbReference type="VEuPathDB" id="TriTrypDB:LtaPh_3421651"/>
<organism evidence="1 2">
    <name type="scientific">Leishmania tarentolae</name>
    <name type="common">Sauroleishmania tarentolae</name>
    <dbReference type="NCBI Taxonomy" id="5689"/>
    <lineage>
        <taxon>Eukaryota</taxon>
        <taxon>Discoba</taxon>
        <taxon>Euglenozoa</taxon>
        <taxon>Kinetoplastea</taxon>
        <taxon>Metakinetoplastina</taxon>
        <taxon>Trypanosomatida</taxon>
        <taxon>Trypanosomatidae</taxon>
        <taxon>Leishmaniinae</taxon>
        <taxon>Leishmania</taxon>
        <taxon>lizard Leishmania</taxon>
    </lineage>
</organism>
<evidence type="ECO:0000313" key="2">
    <source>
        <dbReference type="Proteomes" id="UP000419144"/>
    </source>
</evidence>
<evidence type="ECO:0000313" key="1">
    <source>
        <dbReference type="EMBL" id="GET92290.1"/>
    </source>
</evidence>
<dbReference type="Proteomes" id="UP000419144">
    <property type="component" value="Unassembled WGS sequence"/>
</dbReference>
<keyword evidence="2" id="KW-1185">Reference proteome</keyword>
<name>A0A640KRA2_LEITA</name>
<protein>
    <submittedName>
        <fullName evidence="1">Uncharacterized protein</fullName>
    </submittedName>
</protein>
<dbReference type="EMBL" id="BLBS01000054">
    <property type="protein sequence ID" value="GET92290.1"/>
    <property type="molecule type" value="Genomic_DNA"/>
</dbReference>
<dbReference type="AlphaFoldDB" id="A0A640KRA2"/>
<sequence length="180" mass="20106">MQDATGSVRHCACIPHHTSPARLRSTRYPKHEETVTAHTLPQSHPVRTPAKQHISILLLLHEWLAFVLQLIPLVRYGAAVIEVNETYPRVHLIVIAAVLDDVAQSRVLHFVAMSEASNAQQRTPEHFYRDGHHHCSGGHIAACKAGHRDVAVSVVRSLQLLTDTVSHVQCMREKKHACVK</sequence>
<gene>
    <name evidence="1" type="ORF">LtaPh_3421651</name>
</gene>
<reference evidence="1" key="1">
    <citation type="submission" date="2019-11" db="EMBL/GenBank/DDBJ databases">
        <title>Leishmania tarentolae CDS.</title>
        <authorList>
            <person name="Goto Y."/>
            <person name="Yamagishi J."/>
        </authorList>
    </citation>
    <scope>NUCLEOTIDE SEQUENCE [LARGE SCALE GENOMIC DNA]</scope>
    <source>
        <strain evidence="1">Parrot Tar II</strain>
    </source>
</reference>
<comment type="caution">
    <text evidence="1">The sequence shown here is derived from an EMBL/GenBank/DDBJ whole genome shotgun (WGS) entry which is preliminary data.</text>
</comment>
<accession>A0A640KRA2</accession>